<dbReference type="InterPro" id="IPR006619">
    <property type="entry name" value="PGRP_domain_met/bac"/>
</dbReference>
<dbReference type="PANTHER" id="PTHR11022">
    <property type="entry name" value="PEPTIDOGLYCAN RECOGNITION PROTEIN"/>
    <property type="match status" value="1"/>
</dbReference>
<dbReference type="Proteomes" id="UP000286501">
    <property type="component" value="Unassembled WGS sequence"/>
</dbReference>
<evidence type="ECO:0000313" key="19">
    <source>
        <dbReference type="Proteomes" id="UP000286501"/>
    </source>
</evidence>
<dbReference type="EMBL" id="QRVA01000023">
    <property type="protein sequence ID" value="RGS14851.1"/>
    <property type="molecule type" value="Genomic_DNA"/>
</dbReference>
<dbReference type="CDD" id="cd06583">
    <property type="entry name" value="PGRP"/>
    <property type="match status" value="1"/>
</dbReference>
<dbReference type="EMBL" id="QRYP01000038">
    <property type="protein sequence ID" value="RGU93661.1"/>
    <property type="molecule type" value="Genomic_DNA"/>
</dbReference>
<dbReference type="Proteomes" id="UP001209476">
    <property type="component" value="Unassembled WGS sequence"/>
</dbReference>
<proteinExistence type="inferred from homology"/>
<dbReference type="Proteomes" id="UP000284990">
    <property type="component" value="Unassembled WGS sequence"/>
</dbReference>
<sequence length="144" mass="16469">MKNQRKIDLIVVHCSATRINQDFPVEALEACHKARGFHSIGYHYYITKDGVVYPCRPESEEGAHARHYNAHSIGICYEGGLDEKGKPADTRTPAQKASLEDLLYSLVLDYPDAEILGHRDLPWVRKSCPCFDVKEWLKEIDFHL</sequence>
<dbReference type="Proteomes" id="UP001208620">
    <property type="component" value="Unassembled WGS sequence"/>
</dbReference>
<evidence type="ECO:0000313" key="12">
    <source>
        <dbReference type="EMBL" id="RGS14851.1"/>
    </source>
</evidence>
<evidence type="ECO:0000313" key="15">
    <source>
        <dbReference type="EMBL" id="RHG62163.1"/>
    </source>
</evidence>
<dbReference type="AlphaFoldDB" id="A0A174JBP8"/>
<dbReference type="RefSeq" id="WP_006847758.1">
    <property type="nucleotide sequence ID" value="NZ_CATKVV010000004.1"/>
</dbReference>
<dbReference type="EC" id="3.5.1.28" evidence="4"/>
<dbReference type="EMBL" id="JANDWN010000036">
    <property type="protein sequence ID" value="MCP9600693.1"/>
    <property type="molecule type" value="Genomic_DNA"/>
</dbReference>
<gene>
    <name evidence="15" type="ORF">DW250_14525</name>
    <name evidence="14" type="ORF">DW916_11120</name>
    <name evidence="13" type="ORF">DWW35_12135</name>
    <name evidence="12" type="ORF">DWY11_09945</name>
    <name evidence="11" type="ORF">F7D59_05735</name>
    <name evidence="10" type="ORF">F7D97_08700</name>
    <name evidence="5" type="ORF">NNC55_12135</name>
    <name evidence="4" type="ORF">NNC68_07365</name>
    <name evidence="8" type="ORF">ONS98_01585</name>
    <name evidence="9" type="ORF">ONS98_15045</name>
    <name evidence="7" type="ORF">ONT01_14570</name>
    <name evidence="6" type="ORF">ONT05_12085</name>
</gene>
<comment type="caution">
    <text evidence="10">The sequence shown here is derived from an EMBL/GenBank/DDBJ whole genome shotgun (WGS) entry which is preliminary data.</text>
</comment>
<dbReference type="Proteomes" id="UP001204486">
    <property type="component" value="Unassembled WGS sequence"/>
</dbReference>
<evidence type="ECO:0000259" key="3">
    <source>
        <dbReference type="SMART" id="SM00701"/>
    </source>
</evidence>
<dbReference type="EMBL" id="JAPDUM010000001">
    <property type="protein sequence ID" value="MCW4163936.1"/>
    <property type="molecule type" value="Genomic_DNA"/>
</dbReference>
<dbReference type="InterPro" id="IPR002502">
    <property type="entry name" value="Amidase_domain"/>
</dbReference>
<evidence type="ECO:0000313" key="17">
    <source>
        <dbReference type="Proteomes" id="UP000284990"/>
    </source>
</evidence>
<dbReference type="EMBL" id="QSFW01000024">
    <property type="protein sequence ID" value="RHA84548.1"/>
    <property type="molecule type" value="Genomic_DNA"/>
</dbReference>
<accession>A0A174JBP8</accession>
<evidence type="ECO:0000313" key="8">
    <source>
        <dbReference type="EMBL" id="MCW4163936.1"/>
    </source>
</evidence>
<evidence type="ECO:0000313" key="6">
    <source>
        <dbReference type="EMBL" id="MCW4094272.1"/>
    </source>
</evidence>
<dbReference type="eggNOG" id="COG3023">
    <property type="taxonomic scope" value="Bacteria"/>
</dbReference>
<dbReference type="EMBL" id="VZBQ01000059">
    <property type="protein sequence ID" value="MQN89368.1"/>
    <property type="molecule type" value="Genomic_DNA"/>
</dbReference>
<dbReference type="EMBL" id="JANDWU010000010">
    <property type="protein sequence ID" value="MCP9549290.1"/>
    <property type="molecule type" value="Genomic_DNA"/>
</dbReference>
<dbReference type="Proteomes" id="UP001209074">
    <property type="component" value="Unassembled WGS sequence"/>
</dbReference>
<organism evidence="10 20">
    <name type="scientific">Segatella copri</name>
    <dbReference type="NCBI Taxonomy" id="165179"/>
    <lineage>
        <taxon>Bacteria</taxon>
        <taxon>Pseudomonadati</taxon>
        <taxon>Bacteroidota</taxon>
        <taxon>Bacteroidia</taxon>
        <taxon>Bacteroidales</taxon>
        <taxon>Prevotellaceae</taxon>
        <taxon>Segatella</taxon>
    </lineage>
</organism>
<dbReference type="Proteomes" id="UP000283872">
    <property type="component" value="Unassembled WGS sequence"/>
</dbReference>
<dbReference type="Proteomes" id="UP000285236">
    <property type="component" value="Unassembled WGS sequence"/>
</dbReference>
<reference evidence="20 21" key="2">
    <citation type="submission" date="2019-09" db="EMBL/GenBank/DDBJ databases">
        <title>Distinct polysaccharide growth profiles of human intestinal Prevotella copri isolates.</title>
        <authorList>
            <person name="Fehlner-Peach H."/>
            <person name="Magnabosco C."/>
            <person name="Raghavan V."/>
            <person name="Scher J.U."/>
            <person name="Tett A."/>
            <person name="Cox L.M."/>
            <person name="Gottsegen C."/>
            <person name="Watters A."/>
            <person name="Wiltshire- Gordon J.D."/>
            <person name="Segata N."/>
            <person name="Bonneau R."/>
            <person name="Littman D.R."/>
        </authorList>
    </citation>
    <scope>NUCLEOTIDE SEQUENCE [LARGE SCALE GENOMIC DNA]</scope>
    <source>
        <strain evidence="10">IK21513</strain>
        <strain evidence="20">iK21513</strain>
        <strain evidence="11">IP54</strain>
        <strain evidence="21">iP54</strain>
    </source>
</reference>
<comment type="similarity">
    <text evidence="1">Belongs to the N-acetylmuramoyl-L-alanine amidase 2 family.</text>
</comment>
<evidence type="ECO:0000313" key="9">
    <source>
        <dbReference type="EMBL" id="MCW4166501.1"/>
    </source>
</evidence>
<evidence type="ECO:0000313" key="11">
    <source>
        <dbReference type="EMBL" id="MQN89368.1"/>
    </source>
</evidence>
<dbReference type="Gene3D" id="3.40.80.10">
    <property type="entry name" value="Peptidoglycan recognition protein-like"/>
    <property type="match status" value="1"/>
</dbReference>
<evidence type="ECO:0000313" key="14">
    <source>
        <dbReference type="EMBL" id="RHA84548.1"/>
    </source>
</evidence>
<dbReference type="EMBL" id="VZCY01000072">
    <property type="protein sequence ID" value="MQN09997.1"/>
    <property type="molecule type" value="Genomic_DNA"/>
</dbReference>
<dbReference type="Pfam" id="PF01510">
    <property type="entry name" value="Amidase_2"/>
    <property type="match status" value="1"/>
</dbReference>
<evidence type="ECO:0000313" key="13">
    <source>
        <dbReference type="EMBL" id="RGU93661.1"/>
    </source>
</evidence>
<dbReference type="GeneID" id="69850040"/>
<dbReference type="GO" id="GO:0008270">
    <property type="term" value="F:zinc ion binding"/>
    <property type="evidence" value="ECO:0007669"/>
    <property type="project" value="InterPro"/>
</dbReference>
<evidence type="ECO:0000259" key="2">
    <source>
        <dbReference type="SMART" id="SM00644"/>
    </source>
</evidence>
<protein>
    <submittedName>
        <fullName evidence="10">N-acetylmuramoyl-L-alanine amidase</fullName>
        <ecNumber evidence="4">3.5.1.28</ecNumber>
    </submittedName>
</protein>
<dbReference type="GO" id="GO:0008745">
    <property type="term" value="F:N-acetylmuramoyl-L-alanine amidase activity"/>
    <property type="evidence" value="ECO:0007669"/>
    <property type="project" value="UniProtKB-EC"/>
</dbReference>
<dbReference type="SMART" id="SM00701">
    <property type="entry name" value="PGRP"/>
    <property type="match status" value="1"/>
</dbReference>
<evidence type="ECO:0000313" key="20">
    <source>
        <dbReference type="Proteomes" id="UP000406735"/>
    </source>
</evidence>
<keyword evidence="4" id="KW-0378">Hydrolase</keyword>
<dbReference type="EMBL" id="JAPDUS010000024">
    <property type="protein sequence ID" value="MCW4094272.1"/>
    <property type="molecule type" value="Genomic_DNA"/>
</dbReference>
<dbReference type="InterPro" id="IPR036505">
    <property type="entry name" value="Amidase/PGRP_sf"/>
</dbReference>
<evidence type="ECO:0000313" key="16">
    <source>
        <dbReference type="Proteomes" id="UP000283872"/>
    </source>
</evidence>
<name>A0A174JBP8_9BACT</name>
<dbReference type="EMBL" id="JAPDUM010000003">
    <property type="protein sequence ID" value="MCW4166501.1"/>
    <property type="molecule type" value="Genomic_DNA"/>
</dbReference>
<dbReference type="Proteomes" id="UP001205506">
    <property type="component" value="Unassembled WGS sequence"/>
</dbReference>
<dbReference type="InterPro" id="IPR015510">
    <property type="entry name" value="PGRP"/>
</dbReference>
<reference evidence="6" key="4">
    <citation type="submission" date="2022-11" db="EMBL/GenBank/DDBJ databases">
        <title>Genomic repertoires linked with pathogenic potency of arthritogenic Prevotella copri isolated from the gut of rheumatoid arthritis patients.</title>
        <authorList>
            <person name="Nii T."/>
            <person name="Maeda Y."/>
            <person name="Motooka D."/>
            <person name="Naito M."/>
            <person name="Matsumoto Y."/>
            <person name="Ogawa T."/>
            <person name="Oguro-Igashira E."/>
            <person name="Kishikawa T."/>
            <person name="Yamashita M."/>
            <person name="Koizumi S."/>
            <person name="Kurakawa T."/>
            <person name="Okumura R."/>
            <person name="Kayama H."/>
            <person name="Murakami M."/>
            <person name="Sakaguchi T."/>
            <person name="Das B."/>
            <person name="Nakamura S."/>
            <person name="Okada Y."/>
            <person name="Kumanogoh A."/>
            <person name="Takeda K."/>
        </authorList>
    </citation>
    <scope>NUCLEOTIDE SEQUENCE</scope>
    <source>
        <strain evidence="7">H105_2-2</strain>
        <strain evidence="6">N016-13</strain>
        <strain evidence="8">RA-N001-16</strain>
    </source>
</reference>
<reference evidence="4" key="3">
    <citation type="submission" date="2022-07" db="EMBL/GenBank/DDBJ databases">
        <title>Prevotella copri.</title>
        <authorList>
            <person name="Yang C."/>
        </authorList>
    </citation>
    <scope>NUCLEOTIDE SEQUENCE</scope>
    <source>
        <strain evidence="5">HF1476</strain>
        <strain evidence="4">HF1805</strain>
    </source>
</reference>
<dbReference type="Proteomes" id="UP000420635">
    <property type="component" value="Unassembled WGS sequence"/>
</dbReference>
<evidence type="ECO:0000313" key="4">
    <source>
        <dbReference type="EMBL" id="MCP9549290.1"/>
    </source>
</evidence>
<dbReference type="GO" id="GO:0009253">
    <property type="term" value="P:peptidoglycan catabolic process"/>
    <property type="evidence" value="ECO:0007669"/>
    <property type="project" value="InterPro"/>
</dbReference>
<feature type="domain" description="Peptidoglycan recognition protein family" evidence="3">
    <location>
        <begin position="1"/>
        <end position="122"/>
    </location>
</feature>
<dbReference type="SMART" id="SM00644">
    <property type="entry name" value="Ami_2"/>
    <property type="match status" value="1"/>
</dbReference>
<evidence type="ECO:0000313" key="7">
    <source>
        <dbReference type="EMBL" id="MCW4138965.1"/>
    </source>
</evidence>
<dbReference type="SUPFAM" id="SSF55846">
    <property type="entry name" value="N-acetylmuramoyl-L-alanine amidase-like"/>
    <property type="match status" value="1"/>
</dbReference>
<dbReference type="EMBL" id="JAPDVD010000003">
    <property type="protein sequence ID" value="MCW4138965.1"/>
    <property type="molecule type" value="Genomic_DNA"/>
</dbReference>
<dbReference type="EMBL" id="QRIN01000091">
    <property type="protein sequence ID" value="RHG62163.1"/>
    <property type="molecule type" value="Genomic_DNA"/>
</dbReference>
<evidence type="ECO:0000313" key="21">
    <source>
        <dbReference type="Proteomes" id="UP000420635"/>
    </source>
</evidence>
<feature type="domain" description="N-acetylmuramoyl-L-alanine amidase" evidence="2">
    <location>
        <begin position="1"/>
        <end position="130"/>
    </location>
</feature>
<dbReference type="PANTHER" id="PTHR11022:SF41">
    <property type="entry name" value="PEPTIDOGLYCAN-RECOGNITION PROTEIN LC-RELATED"/>
    <property type="match status" value="1"/>
</dbReference>
<evidence type="ECO:0000256" key="1">
    <source>
        <dbReference type="ARBA" id="ARBA00007553"/>
    </source>
</evidence>
<evidence type="ECO:0000313" key="10">
    <source>
        <dbReference type="EMBL" id="MQN09997.1"/>
    </source>
</evidence>
<evidence type="ECO:0000313" key="18">
    <source>
        <dbReference type="Proteomes" id="UP000285236"/>
    </source>
</evidence>
<reference evidence="16 17" key="1">
    <citation type="submission" date="2018-08" db="EMBL/GenBank/DDBJ databases">
        <title>A genome reference for cultivated species of the human gut microbiota.</title>
        <authorList>
            <person name="Zou Y."/>
            <person name="Xue W."/>
            <person name="Luo G."/>
        </authorList>
    </citation>
    <scope>NUCLEOTIDE SEQUENCE [LARGE SCALE GENOMIC DNA]</scope>
    <source>
        <strain evidence="13 18">AF15-25</strain>
        <strain evidence="12 16">AF24-12</strain>
        <strain evidence="15 19">AM22-1</strain>
        <strain evidence="14 17">AM42-23AC</strain>
    </source>
</reference>
<dbReference type="Proteomes" id="UP000406735">
    <property type="component" value="Unassembled WGS sequence"/>
</dbReference>
<evidence type="ECO:0000313" key="5">
    <source>
        <dbReference type="EMBL" id="MCP9600693.1"/>
    </source>
</evidence>